<dbReference type="PANTHER" id="PTHR43156">
    <property type="entry name" value="STAGE II SPORULATION PROTEIN E-RELATED"/>
    <property type="match status" value="1"/>
</dbReference>
<gene>
    <name evidence="3" type="ORF">CLV70_11938</name>
</gene>
<dbReference type="EMBL" id="PVZG01000019">
    <property type="protein sequence ID" value="PRY21617.1"/>
    <property type="molecule type" value="Genomic_DNA"/>
</dbReference>
<reference evidence="3 4" key="1">
    <citation type="submission" date="2018-03" db="EMBL/GenBank/DDBJ databases">
        <title>Genomic Encyclopedia of Archaeal and Bacterial Type Strains, Phase II (KMG-II): from individual species to whole genera.</title>
        <authorList>
            <person name="Goeker M."/>
        </authorList>
    </citation>
    <scope>NUCLEOTIDE SEQUENCE [LARGE SCALE GENOMIC DNA]</scope>
    <source>
        <strain evidence="3 4">DSM 45348</strain>
    </source>
</reference>
<dbReference type="InterPro" id="IPR003018">
    <property type="entry name" value="GAF"/>
</dbReference>
<evidence type="ECO:0000256" key="1">
    <source>
        <dbReference type="ARBA" id="ARBA00022801"/>
    </source>
</evidence>
<sequence>MPGGRVVLPHATRLRFDEILEQLVASAREVQASQGRLRGLLRAYLAVARADDLDTVLRHIVEAARMLVQARYAALGVVSHGRLIRFIHSGVDEETTRRIGHLPAGKGMLGVLVDDPRPVRLTDIGAHPASVGFPAGHPPMASFLGVPVRAGDRVFGNLYLTDKERGAPFTADDEELVVALAAAAGVSIENATLLAQGRRRQAWQSAMVDATAALLADAGPEVALLRFVTSALETLGGAGAAAAVPAGDDSTLRVAVAVGMYGGYAGTLLRPEDSIIGDAARSGAPVTGDRSRLPQGWPAREDATVGACLAAPMLADRRLAGVLLVSRRPDDGPFDELDHDILSSAAGQAGLVLRLADARHDEERLRLLETRDHIAADLRGRVIQRLFRHGLALQAAAGRLKAGEARDRLQDQIDEVDAVIRDIRDTVYALHPE</sequence>
<dbReference type="SMART" id="SM00065">
    <property type="entry name" value="GAF"/>
    <property type="match status" value="2"/>
</dbReference>
<dbReference type="Pfam" id="PF13185">
    <property type="entry name" value="GAF_2"/>
    <property type="match status" value="2"/>
</dbReference>
<dbReference type="SUPFAM" id="SSF55781">
    <property type="entry name" value="GAF domain-like"/>
    <property type="match status" value="2"/>
</dbReference>
<dbReference type="Proteomes" id="UP000239209">
    <property type="component" value="Unassembled WGS sequence"/>
</dbReference>
<dbReference type="InterPro" id="IPR029016">
    <property type="entry name" value="GAF-like_dom_sf"/>
</dbReference>
<dbReference type="OrthoDB" id="5241249at2"/>
<organism evidence="3 4">
    <name type="scientific">Pseudosporangium ferrugineum</name>
    <dbReference type="NCBI Taxonomy" id="439699"/>
    <lineage>
        <taxon>Bacteria</taxon>
        <taxon>Bacillati</taxon>
        <taxon>Actinomycetota</taxon>
        <taxon>Actinomycetes</taxon>
        <taxon>Micromonosporales</taxon>
        <taxon>Micromonosporaceae</taxon>
        <taxon>Pseudosporangium</taxon>
    </lineage>
</organism>
<dbReference type="InterPro" id="IPR052016">
    <property type="entry name" value="Bact_Sigma-Reg"/>
</dbReference>
<evidence type="ECO:0000313" key="3">
    <source>
        <dbReference type="EMBL" id="PRY21617.1"/>
    </source>
</evidence>
<dbReference type="RefSeq" id="WP_146164215.1">
    <property type="nucleotide sequence ID" value="NZ_PVZG01000019.1"/>
</dbReference>
<keyword evidence="4" id="KW-1185">Reference proteome</keyword>
<proteinExistence type="predicted"/>
<accession>A0A2T0RKF3</accession>
<feature type="domain" description="GAF" evidence="2">
    <location>
        <begin position="52"/>
        <end position="198"/>
    </location>
</feature>
<feature type="domain" description="GAF" evidence="2">
    <location>
        <begin position="219"/>
        <end position="363"/>
    </location>
</feature>
<dbReference type="GO" id="GO:0016791">
    <property type="term" value="F:phosphatase activity"/>
    <property type="evidence" value="ECO:0007669"/>
    <property type="project" value="TreeGrafter"/>
</dbReference>
<evidence type="ECO:0000313" key="4">
    <source>
        <dbReference type="Proteomes" id="UP000239209"/>
    </source>
</evidence>
<comment type="caution">
    <text evidence="3">The sequence shown here is derived from an EMBL/GenBank/DDBJ whole genome shotgun (WGS) entry which is preliminary data.</text>
</comment>
<keyword evidence="1" id="KW-0378">Hydrolase</keyword>
<dbReference type="AlphaFoldDB" id="A0A2T0RKF3"/>
<dbReference type="Gene3D" id="3.30.450.40">
    <property type="match status" value="2"/>
</dbReference>
<evidence type="ECO:0000259" key="2">
    <source>
        <dbReference type="SMART" id="SM00065"/>
    </source>
</evidence>
<protein>
    <submittedName>
        <fullName evidence="3">GAF domain-containing protein</fullName>
    </submittedName>
</protein>
<name>A0A2T0RKF3_9ACTN</name>
<dbReference type="PANTHER" id="PTHR43156:SF2">
    <property type="entry name" value="STAGE II SPORULATION PROTEIN E"/>
    <property type="match status" value="1"/>
</dbReference>